<keyword evidence="3" id="KW-1185">Reference proteome</keyword>
<protein>
    <submittedName>
        <fullName evidence="2">Uncharacterized protein</fullName>
    </submittedName>
</protein>
<evidence type="ECO:0000256" key="1">
    <source>
        <dbReference type="SAM" id="SignalP"/>
    </source>
</evidence>
<reference evidence="2 3" key="1">
    <citation type="journal article" date="2019" name="Emerg. Microbes Infect.">
        <title>Comprehensive subspecies identification of 175 nontuberculous mycobacteria species based on 7547 genomic profiles.</title>
        <authorList>
            <person name="Matsumoto Y."/>
            <person name="Kinjo T."/>
            <person name="Motooka D."/>
            <person name="Nabeya D."/>
            <person name="Jung N."/>
            <person name="Uechi K."/>
            <person name="Horii T."/>
            <person name="Iida T."/>
            <person name="Fujita J."/>
            <person name="Nakamura S."/>
        </authorList>
    </citation>
    <scope>NUCLEOTIDE SEQUENCE [LARGE SCALE GENOMIC DNA]</scope>
    <source>
        <strain evidence="2 3">JCM 17899</strain>
    </source>
</reference>
<feature type="chain" id="PRO_5029479500" evidence="1">
    <location>
        <begin position="29"/>
        <end position="75"/>
    </location>
</feature>
<keyword evidence="1" id="KW-0732">Signal</keyword>
<evidence type="ECO:0000313" key="2">
    <source>
        <dbReference type="EMBL" id="BBY27830.1"/>
    </source>
</evidence>
<evidence type="ECO:0000313" key="3">
    <source>
        <dbReference type="Proteomes" id="UP000467193"/>
    </source>
</evidence>
<accession>A0A7I7QP62</accession>
<proteinExistence type="predicted"/>
<feature type="signal peptide" evidence="1">
    <location>
        <begin position="1"/>
        <end position="28"/>
    </location>
</feature>
<gene>
    <name evidence="2" type="ORF">MSEDJ_19260</name>
</gene>
<dbReference type="KEGG" id="msei:MSEDJ_19260"/>
<organism evidence="2 3">
    <name type="scientific">Mycolicibacterium sediminis</name>
    <dbReference type="NCBI Taxonomy" id="1286180"/>
    <lineage>
        <taxon>Bacteria</taxon>
        <taxon>Bacillati</taxon>
        <taxon>Actinomycetota</taxon>
        <taxon>Actinomycetes</taxon>
        <taxon>Mycobacteriales</taxon>
        <taxon>Mycobacteriaceae</taxon>
        <taxon>Mycolicibacterium</taxon>
    </lineage>
</organism>
<name>A0A7I7QP62_9MYCO</name>
<sequence>MSIKFLAVPVLAGAGVAMGLLVAPTAAAIDPCSSAVSTSRCLGPQGVDGFVVPAPNAGAQNGPYGSWGSVPPIGR</sequence>
<dbReference type="AlphaFoldDB" id="A0A7I7QP62"/>
<dbReference type="EMBL" id="AP022588">
    <property type="protein sequence ID" value="BBY27830.1"/>
    <property type="molecule type" value="Genomic_DNA"/>
</dbReference>
<dbReference type="Proteomes" id="UP000467193">
    <property type="component" value="Chromosome"/>
</dbReference>
<dbReference type="RefSeq" id="WP_163796670.1">
    <property type="nucleotide sequence ID" value="NZ_AP022588.1"/>
</dbReference>